<dbReference type="Proteomes" id="UP001054821">
    <property type="component" value="Chromosome 3"/>
</dbReference>
<name>A0AAD4W8P4_PRUDU</name>
<evidence type="ECO:0000313" key="2">
    <source>
        <dbReference type="EMBL" id="KAI5339000.1"/>
    </source>
</evidence>
<dbReference type="InterPro" id="IPR043502">
    <property type="entry name" value="DNA/RNA_pol_sf"/>
</dbReference>
<dbReference type="EMBL" id="JAJFAZ020000003">
    <property type="protein sequence ID" value="KAI5339000.1"/>
    <property type="molecule type" value="Genomic_DNA"/>
</dbReference>
<dbReference type="InterPro" id="IPR043128">
    <property type="entry name" value="Rev_trsase/Diguanyl_cyclase"/>
</dbReference>
<dbReference type="AlphaFoldDB" id="A0AAD4W8P4"/>
<protein>
    <recommendedName>
        <fullName evidence="1">Reverse transcriptase domain-containing protein</fullName>
    </recommendedName>
</protein>
<sequence>MGAIRICVDFRNLNLATPKDEYLMPMADLLVDGAAKHEIFSYMDRHSGYNQIFIVEEDVHKTAFRCAGSIRTLEYVVMPFSLKNARATYQRAMNAIFHDKMGQNLEVYIDNVVVKLESRPGHLSELRQPSREYESIN</sequence>
<reference evidence="2 3" key="1">
    <citation type="journal article" date="2022" name="G3 (Bethesda)">
        <title>Whole-genome sequence and methylome profiling of the almond [Prunus dulcis (Mill.) D.A. Webb] cultivar 'Nonpareil'.</title>
        <authorList>
            <person name="D'Amico-Willman K.M."/>
            <person name="Ouma W.Z."/>
            <person name="Meulia T."/>
            <person name="Sideli G.M."/>
            <person name="Gradziel T.M."/>
            <person name="Fresnedo-Ramirez J."/>
        </authorList>
    </citation>
    <scope>NUCLEOTIDE SEQUENCE [LARGE SCALE GENOMIC DNA]</scope>
    <source>
        <strain evidence="2">Clone GOH B32 T37-40</strain>
    </source>
</reference>
<dbReference type="InterPro" id="IPR053134">
    <property type="entry name" value="RNA-dir_DNA_polymerase"/>
</dbReference>
<comment type="caution">
    <text evidence="2">The sequence shown here is derived from an EMBL/GenBank/DDBJ whole genome shotgun (WGS) entry which is preliminary data.</text>
</comment>
<proteinExistence type="predicted"/>
<dbReference type="Gene3D" id="3.10.10.10">
    <property type="entry name" value="HIV Type 1 Reverse Transcriptase, subunit A, domain 1"/>
    <property type="match status" value="1"/>
</dbReference>
<dbReference type="PANTHER" id="PTHR24559:SF444">
    <property type="entry name" value="REVERSE TRANSCRIPTASE DOMAIN-CONTAINING PROTEIN"/>
    <property type="match status" value="1"/>
</dbReference>
<dbReference type="CDD" id="cd01647">
    <property type="entry name" value="RT_LTR"/>
    <property type="match status" value="1"/>
</dbReference>
<gene>
    <name evidence="2" type="ORF">L3X38_018272</name>
</gene>
<evidence type="ECO:0000259" key="1">
    <source>
        <dbReference type="Pfam" id="PF00078"/>
    </source>
</evidence>
<evidence type="ECO:0000313" key="3">
    <source>
        <dbReference type="Proteomes" id="UP001054821"/>
    </source>
</evidence>
<keyword evidence="3" id="KW-1185">Reference proteome</keyword>
<feature type="domain" description="Reverse transcriptase" evidence="1">
    <location>
        <begin position="3"/>
        <end position="123"/>
    </location>
</feature>
<dbReference type="Pfam" id="PF00078">
    <property type="entry name" value="RVT_1"/>
    <property type="match status" value="1"/>
</dbReference>
<dbReference type="Gene3D" id="3.30.70.270">
    <property type="match status" value="1"/>
</dbReference>
<organism evidence="2 3">
    <name type="scientific">Prunus dulcis</name>
    <name type="common">Almond</name>
    <name type="synonym">Amygdalus dulcis</name>
    <dbReference type="NCBI Taxonomy" id="3755"/>
    <lineage>
        <taxon>Eukaryota</taxon>
        <taxon>Viridiplantae</taxon>
        <taxon>Streptophyta</taxon>
        <taxon>Embryophyta</taxon>
        <taxon>Tracheophyta</taxon>
        <taxon>Spermatophyta</taxon>
        <taxon>Magnoliopsida</taxon>
        <taxon>eudicotyledons</taxon>
        <taxon>Gunneridae</taxon>
        <taxon>Pentapetalae</taxon>
        <taxon>rosids</taxon>
        <taxon>fabids</taxon>
        <taxon>Rosales</taxon>
        <taxon>Rosaceae</taxon>
        <taxon>Amygdaloideae</taxon>
        <taxon>Amygdaleae</taxon>
        <taxon>Prunus</taxon>
    </lineage>
</organism>
<dbReference type="SUPFAM" id="SSF56672">
    <property type="entry name" value="DNA/RNA polymerases"/>
    <property type="match status" value="1"/>
</dbReference>
<dbReference type="InterPro" id="IPR000477">
    <property type="entry name" value="RT_dom"/>
</dbReference>
<accession>A0AAD4W8P4</accession>
<dbReference type="PANTHER" id="PTHR24559">
    <property type="entry name" value="TRANSPOSON TY3-I GAG-POL POLYPROTEIN"/>
    <property type="match status" value="1"/>
</dbReference>